<protein>
    <submittedName>
        <fullName evidence="3">Uncharacterized protein</fullName>
    </submittedName>
</protein>
<organism evidence="3 4">
    <name type="scientific">Candidatus Lumbricidiphila eiseniae</name>
    <dbReference type="NCBI Taxonomy" id="1969409"/>
    <lineage>
        <taxon>Bacteria</taxon>
        <taxon>Bacillati</taxon>
        <taxon>Actinomycetota</taxon>
        <taxon>Actinomycetes</taxon>
        <taxon>Micrococcales</taxon>
        <taxon>Microbacteriaceae</taxon>
        <taxon>Candidatus Lumbricidiphila</taxon>
    </lineage>
</organism>
<gene>
    <name evidence="3" type="ORF">B5766_05275</name>
</gene>
<evidence type="ECO:0000313" key="3">
    <source>
        <dbReference type="EMBL" id="PDQ35480.1"/>
    </source>
</evidence>
<feature type="compositionally biased region" description="Low complexity" evidence="1">
    <location>
        <begin position="302"/>
        <end position="317"/>
    </location>
</feature>
<name>A0A2A6FS24_9MICO</name>
<sequence>MSQQDLTSQPESKKLSKRNAVELAEPVKERAEKARARARQKVTAQDVLNRRAQKAAQRTATAQEHRGKRSRRFRTGTAIAVLLVAGVTVLVTSRITAQAAQERVAGEAHIQKLRDGLTHLEELTGTKSNQPRHAETQVENMRTMLEKVHDLATKVAGLQNKFPKLIAANPEEPGNGAVSKGFLDTLEHRKTLAPFFSTGTYLLSDQVAYSPTSIFALTTDQIDPRLQWYDRALGNGGYTWSVVSVVGSKANDTSKLDVTWLAQDDKSAGLLAWARALWSRDVEAFVSLTVGTTAYGDQQNATKSPTPSSAPTTETGQ</sequence>
<proteinExistence type="predicted"/>
<feature type="compositionally biased region" description="Polar residues" evidence="1">
    <location>
        <begin position="1"/>
        <end position="10"/>
    </location>
</feature>
<dbReference type="Proteomes" id="UP000219994">
    <property type="component" value="Unassembled WGS sequence"/>
</dbReference>
<evidence type="ECO:0000256" key="2">
    <source>
        <dbReference type="SAM" id="Phobius"/>
    </source>
</evidence>
<feature type="compositionally biased region" description="Basic and acidic residues" evidence="1">
    <location>
        <begin position="25"/>
        <end position="35"/>
    </location>
</feature>
<feature type="region of interest" description="Disordered" evidence="1">
    <location>
        <begin position="296"/>
        <end position="317"/>
    </location>
</feature>
<dbReference type="AlphaFoldDB" id="A0A2A6FS24"/>
<keyword evidence="2" id="KW-1133">Transmembrane helix</keyword>
<comment type="caution">
    <text evidence="3">The sequence shown here is derived from an EMBL/GenBank/DDBJ whole genome shotgun (WGS) entry which is preliminary data.</text>
</comment>
<feature type="region of interest" description="Disordered" evidence="1">
    <location>
        <begin position="1"/>
        <end position="71"/>
    </location>
</feature>
<evidence type="ECO:0000313" key="4">
    <source>
        <dbReference type="Proteomes" id="UP000219994"/>
    </source>
</evidence>
<evidence type="ECO:0000256" key="1">
    <source>
        <dbReference type="SAM" id="MobiDB-lite"/>
    </source>
</evidence>
<feature type="transmembrane region" description="Helical" evidence="2">
    <location>
        <begin position="73"/>
        <end position="91"/>
    </location>
</feature>
<keyword evidence="2" id="KW-0812">Transmembrane</keyword>
<dbReference type="EMBL" id="NAEP01000032">
    <property type="protein sequence ID" value="PDQ35480.1"/>
    <property type="molecule type" value="Genomic_DNA"/>
</dbReference>
<keyword evidence="2" id="KW-0472">Membrane</keyword>
<reference evidence="4" key="1">
    <citation type="submission" date="2017-03" db="EMBL/GenBank/DDBJ databases">
        <authorList>
            <person name="Lund M.B."/>
        </authorList>
    </citation>
    <scope>NUCLEOTIDE SEQUENCE [LARGE SCALE GENOMIC DNA]</scope>
</reference>
<accession>A0A2A6FS24</accession>